<dbReference type="PROSITE" id="PS50880">
    <property type="entry name" value="TOPRIM"/>
    <property type="match status" value="1"/>
</dbReference>
<dbReference type="InterPro" id="IPR034151">
    <property type="entry name" value="TOPRIM_DnaG_bac"/>
</dbReference>
<dbReference type="InterPro" id="IPR050219">
    <property type="entry name" value="DnaG_primase"/>
</dbReference>
<sequence>MSAPQLHPRTIDEVRAKADLVDVVSERVVLRKAGRDFKGLCPFHEDRSPSFYVSPGKQIYKCFACGASGDVFKFVMELDKSAFGEVVLELARRYGVPVQTLKPEQKAEYTRKLSKQQQLGEILELAAQFYSYALWGERGAGARQYLLGARALSEKTIRQFRLGFAPEGWQSLYTYLVDQKRFPASLVEEAGLIIPRSSGQGYYDRFRHRLVIPICDLKGQVIAFGGRAMGEEQPKYLNSPETELFNKGQTLYALDQARESVGRTDGAIVVEGYFDAIALHQSGISHVVATLGTSLRTDQIKQLLRYTESKRVVLNFDADAAGVQAAERAIAELRPLVVKSGVQLRIVALPAGKDPDEFLRSHPPQAYLKLAAEAPLWIDWQIERLFAGRDLSLAADFQQVSQGLVELLSGLLSSMTRAHYIHLIAGQLSQGNGRLASQLEDELRRRIRTHRWSGGDGKSKKKREPFPPACFQAEVQLIQIYLHFAEYREDIHRGLDEHDLEFSVLHHRQLWQKILQLREEIGEDDDVVVALRTMYAGDPELNQRLGQLLWLNEHNRIALMRPRMVIRAGLATLQLDRCERRYNYLNQLCDEAERRGAWEEADYFVEQRNAEYHRINDLKTHLTLKLGEISETAVWQES</sequence>
<proteinExistence type="inferred from homology"/>
<evidence type="ECO:0000256" key="9">
    <source>
        <dbReference type="ARBA" id="ARBA00022842"/>
    </source>
</evidence>
<dbReference type="InterPro" id="IPR013264">
    <property type="entry name" value="DNAG_N"/>
</dbReference>
<dbReference type="InterPro" id="IPR030846">
    <property type="entry name" value="DnaG_bac"/>
</dbReference>
<keyword evidence="1 12" id="KW-0240">DNA-directed RNA polymerase</keyword>
<organism evidence="15 16">
    <name type="scientific">Gloeobacter morelensis MG652769</name>
    <dbReference type="NCBI Taxonomy" id="2781736"/>
    <lineage>
        <taxon>Bacteria</taxon>
        <taxon>Bacillati</taxon>
        <taxon>Cyanobacteriota</taxon>
        <taxon>Cyanophyceae</taxon>
        <taxon>Gloeobacterales</taxon>
        <taxon>Gloeobacteraceae</taxon>
        <taxon>Gloeobacter</taxon>
        <taxon>Gloeobacter morelensis</taxon>
    </lineage>
</organism>
<evidence type="ECO:0000256" key="1">
    <source>
        <dbReference type="ARBA" id="ARBA00022478"/>
    </source>
</evidence>
<evidence type="ECO:0000256" key="11">
    <source>
        <dbReference type="ARBA" id="ARBA00023163"/>
    </source>
</evidence>
<keyword evidence="7 12" id="KW-0863">Zinc-finger</keyword>
<comment type="similarity">
    <text evidence="12 13">Belongs to the DnaG primase family.</text>
</comment>
<dbReference type="Proteomes" id="UP001054846">
    <property type="component" value="Chromosome"/>
</dbReference>
<dbReference type="HAMAP" id="MF_00974">
    <property type="entry name" value="DNA_primase_DnaG"/>
    <property type="match status" value="1"/>
</dbReference>
<dbReference type="InterPro" id="IPR006295">
    <property type="entry name" value="DNA_primase_DnaG"/>
</dbReference>
<comment type="subunit">
    <text evidence="12">Monomer. Interacts with DnaB.</text>
</comment>
<dbReference type="PANTHER" id="PTHR30313:SF2">
    <property type="entry name" value="DNA PRIMASE"/>
    <property type="match status" value="1"/>
</dbReference>
<name>A0ABY3PN78_9CYAN</name>
<evidence type="ECO:0000313" key="15">
    <source>
        <dbReference type="EMBL" id="UFP95141.1"/>
    </source>
</evidence>
<dbReference type="Gene3D" id="3.40.1360.10">
    <property type="match status" value="1"/>
</dbReference>
<comment type="function">
    <text evidence="12 13">RNA polymerase that catalyzes the synthesis of short RNA molecules used as primers for DNA polymerase during DNA replication.</text>
</comment>
<dbReference type="Pfam" id="PF01807">
    <property type="entry name" value="Zn_ribbon_DnaG"/>
    <property type="match status" value="1"/>
</dbReference>
<evidence type="ECO:0000256" key="12">
    <source>
        <dbReference type="HAMAP-Rule" id="MF_00974"/>
    </source>
</evidence>
<dbReference type="Pfam" id="PF08275">
    <property type="entry name" value="DNAG_N"/>
    <property type="match status" value="1"/>
</dbReference>
<dbReference type="CDD" id="cd03364">
    <property type="entry name" value="TOPRIM_DnaG_primases"/>
    <property type="match status" value="1"/>
</dbReference>
<dbReference type="RefSeq" id="WP_230842324.1">
    <property type="nucleotide sequence ID" value="NZ_CP063845.1"/>
</dbReference>
<evidence type="ECO:0000256" key="6">
    <source>
        <dbReference type="ARBA" id="ARBA00022723"/>
    </source>
</evidence>
<evidence type="ECO:0000259" key="14">
    <source>
        <dbReference type="PROSITE" id="PS50880"/>
    </source>
</evidence>
<evidence type="ECO:0000256" key="2">
    <source>
        <dbReference type="ARBA" id="ARBA00022515"/>
    </source>
</evidence>
<dbReference type="Pfam" id="PF10410">
    <property type="entry name" value="DnaB_bind"/>
    <property type="match status" value="1"/>
</dbReference>
<keyword evidence="4 12" id="KW-0548">Nucleotidyltransferase</keyword>
<evidence type="ECO:0000256" key="4">
    <source>
        <dbReference type="ARBA" id="ARBA00022695"/>
    </source>
</evidence>
<keyword evidence="5 12" id="KW-0235">DNA replication</keyword>
<dbReference type="PANTHER" id="PTHR30313">
    <property type="entry name" value="DNA PRIMASE"/>
    <property type="match status" value="1"/>
</dbReference>
<accession>A0ABY3PN78</accession>
<evidence type="ECO:0000256" key="13">
    <source>
        <dbReference type="PIRNR" id="PIRNR002811"/>
    </source>
</evidence>
<keyword evidence="8 12" id="KW-0862">Zinc</keyword>
<evidence type="ECO:0000256" key="5">
    <source>
        <dbReference type="ARBA" id="ARBA00022705"/>
    </source>
</evidence>
<feature type="zinc finger region" description="CHC2-type" evidence="12">
    <location>
        <begin position="41"/>
        <end position="65"/>
    </location>
</feature>
<feature type="domain" description="Toprim" evidence="14">
    <location>
        <begin position="265"/>
        <end position="348"/>
    </location>
</feature>
<keyword evidence="16" id="KW-1185">Reference proteome</keyword>
<dbReference type="SUPFAM" id="SSF57783">
    <property type="entry name" value="Zinc beta-ribbon"/>
    <property type="match status" value="1"/>
</dbReference>
<keyword evidence="11 12" id="KW-0804">Transcription</keyword>
<protein>
    <recommendedName>
        <fullName evidence="12 13">DNA primase</fullName>
        <ecNumber evidence="12">2.7.7.101</ecNumber>
    </recommendedName>
</protein>
<reference evidence="15 16" key="1">
    <citation type="journal article" date="2021" name="Genome Biol. Evol.">
        <title>Complete Genome Sequencing of a Novel Gloeobacter Species from a Waterfall Cave in Mexico.</title>
        <authorList>
            <person name="Saw J.H."/>
            <person name="Cardona T."/>
            <person name="Montejano G."/>
        </authorList>
    </citation>
    <scope>NUCLEOTIDE SEQUENCE [LARGE SCALE GENOMIC DNA]</scope>
    <source>
        <strain evidence="15">MG652769</strain>
    </source>
</reference>
<keyword evidence="2 12" id="KW-0639">Primosome</keyword>
<evidence type="ECO:0000256" key="3">
    <source>
        <dbReference type="ARBA" id="ARBA00022679"/>
    </source>
</evidence>
<keyword evidence="10 12" id="KW-0238">DNA-binding</keyword>
<dbReference type="Pfam" id="PF13155">
    <property type="entry name" value="Toprim_2"/>
    <property type="match status" value="1"/>
</dbReference>
<evidence type="ECO:0000256" key="10">
    <source>
        <dbReference type="ARBA" id="ARBA00023125"/>
    </source>
</evidence>
<comment type="cofactor">
    <cofactor evidence="12 13">
        <name>Zn(2+)</name>
        <dbReference type="ChEBI" id="CHEBI:29105"/>
    </cofactor>
    <text evidence="12 13">Binds 1 zinc ion per monomer.</text>
</comment>
<evidence type="ECO:0000313" key="16">
    <source>
        <dbReference type="Proteomes" id="UP001054846"/>
    </source>
</evidence>
<keyword evidence="3 12" id="KW-0808">Transferase</keyword>
<dbReference type="EMBL" id="CP063845">
    <property type="protein sequence ID" value="UFP95141.1"/>
    <property type="molecule type" value="Genomic_DNA"/>
</dbReference>
<dbReference type="InterPro" id="IPR019475">
    <property type="entry name" value="DNA_primase_DnaB-bd"/>
</dbReference>
<evidence type="ECO:0000256" key="8">
    <source>
        <dbReference type="ARBA" id="ARBA00022833"/>
    </source>
</evidence>
<dbReference type="Gene3D" id="3.90.580.10">
    <property type="entry name" value="Zinc finger, CHC2-type domain"/>
    <property type="match status" value="1"/>
</dbReference>
<dbReference type="Gene3D" id="3.90.980.10">
    <property type="entry name" value="DNA primase, catalytic core, N-terminal domain"/>
    <property type="match status" value="1"/>
</dbReference>
<comment type="catalytic activity">
    <reaction evidence="12">
        <text>ssDNA + n NTP = ssDNA/pppN(pN)n-1 hybrid + (n-1) diphosphate.</text>
        <dbReference type="EC" id="2.7.7.101"/>
    </reaction>
</comment>
<dbReference type="InterPro" id="IPR006171">
    <property type="entry name" value="TOPRIM_dom"/>
</dbReference>
<comment type="domain">
    <text evidence="12">Contains an N-terminal zinc-binding domain, a central core domain that contains the primase activity, and a C-terminal DnaB-binding domain.</text>
</comment>
<dbReference type="SMART" id="SM00493">
    <property type="entry name" value="TOPRIM"/>
    <property type="match status" value="1"/>
</dbReference>
<dbReference type="InterPro" id="IPR002694">
    <property type="entry name" value="Znf_CHC2"/>
</dbReference>
<gene>
    <name evidence="12" type="primary">dnaG</name>
    <name evidence="15" type="ORF">ISF26_02490</name>
</gene>
<dbReference type="SMART" id="SM00400">
    <property type="entry name" value="ZnF_CHCC"/>
    <property type="match status" value="1"/>
</dbReference>
<evidence type="ECO:0000256" key="7">
    <source>
        <dbReference type="ARBA" id="ARBA00022771"/>
    </source>
</evidence>
<dbReference type="PIRSF" id="PIRSF002811">
    <property type="entry name" value="DnaG"/>
    <property type="match status" value="1"/>
</dbReference>
<dbReference type="SUPFAM" id="SSF56731">
    <property type="entry name" value="DNA primase core"/>
    <property type="match status" value="1"/>
</dbReference>
<dbReference type="NCBIfam" id="TIGR01391">
    <property type="entry name" value="dnaG"/>
    <property type="match status" value="1"/>
</dbReference>
<dbReference type="InterPro" id="IPR036977">
    <property type="entry name" value="DNA_primase_Znf_CHC2"/>
</dbReference>
<keyword evidence="6 12" id="KW-0479">Metal-binding</keyword>
<dbReference type="InterPro" id="IPR037068">
    <property type="entry name" value="DNA_primase_core_N_sf"/>
</dbReference>
<keyword evidence="9" id="KW-0460">Magnesium</keyword>
<dbReference type="EC" id="2.7.7.101" evidence="12"/>